<accession>A0A1C5JU97</accession>
<feature type="transmembrane region" description="Helical" evidence="6">
    <location>
        <begin position="277"/>
        <end position="302"/>
    </location>
</feature>
<dbReference type="RefSeq" id="WP_091069176.1">
    <property type="nucleotide sequence ID" value="NZ_FMDM01000014.1"/>
</dbReference>
<evidence type="ECO:0000256" key="6">
    <source>
        <dbReference type="SAM" id="Phobius"/>
    </source>
</evidence>
<dbReference type="AlphaFoldDB" id="A0A1C5JU97"/>
<evidence type="ECO:0000313" key="9">
    <source>
        <dbReference type="Proteomes" id="UP000199360"/>
    </source>
</evidence>
<feature type="transmembrane region" description="Helical" evidence="6">
    <location>
        <begin position="596"/>
        <end position="619"/>
    </location>
</feature>
<feature type="transmembrane region" description="Helical" evidence="6">
    <location>
        <begin position="323"/>
        <end position="342"/>
    </location>
</feature>
<keyword evidence="9" id="KW-1185">Reference proteome</keyword>
<dbReference type="PANTHER" id="PTHR30287">
    <property type="entry name" value="MEMBRANE COMPONENT OF PREDICTED ABC SUPERFAMILY METABOLITE UPTAKE TRANSPORTER"/>
    <property type="match status" value="1"/>
</dbReference>
<sequence length="717" mass="73458">MIALALRLAVAGGREALVRLAAVAAAVAIGAGLLLTTVAGVHATNAQLGRYAAMYPQETAGGAADPLLWSTRFDYFHGTQIQRVDVAATGPTAPTPVGVPRVPGPGEYYASPALRKLLATTPADQLGDRYPGRDLGAVGPAGLTSPESLLILVGGTPEQVGALDRVRKVTRVAGNEAPLPETAIDLILGVVAGGLLFPVLIFIGTATRLGAARREQRFAAMRLVGATPRQISVVAAVEAALAAAIGAAVGFALFLAFRGQLAAIPFTGVPYFPGDLALGLPDVLLVALGVPAGAAVAAWVALRRVRISPLGVTRRVTPRPPRAYRLIPLVLGFAGLGLGLLYRPVTGDGQTALFLPSLLLVMTGLVTGGPWLAMVGARAMAARAGRPAALIAARRLADNPAAGFRAVSGVMLALFVTTVAVGVMGTIAAERGPAPRGSLEAGRLSFSLLNDAPVPATLPTELAAVPGVRNPVVIRENPVQGAGHDDGVIACADIPAAYGRCADGATVAEVTEGLIPWRESASADRVWPASEVDPTALPQLPVASLAVDADGPVAIERARTIMVAAFPGYVVAPTVPGDFESDFANTMRGWQRLADVVVVFSLALAGCSLAVAVAAGLSERKRPFSLLRLSGAPVRLLRRVVALESVVPMLTVAAVAVGMGLVAAHLFLRAQMHYDLRLPGLGFAAVVAVGLLGCLAVIAATLPLLERVTGPQAARNE</sequence>
<dbReference type="GO" id="GO:0005886">
    <property type="term" value="C:plasma membrane"/>
    <property type="evidence" value="ECO:0007669"/>
    <property type="project" value="UniProtKB-SubCell"/>
</dbReference>
<evidence type="ECO:0000256" key="1">
    <source>
        <dbReference type="ARBA" id="ARBA00004651"/>
    </source>
</evidence>
<keyword evidence="2" id="KW-1003">Cell membrane</keyword>
<feature type="domain" description="ABC3 transporter permease C-terminal" evidence="7">
    <location>
        <begin position="596"/>
        <end position="704"/>
    </location>
</feature>
<feature type="transmembrane region" description="Helical" evidence="6">
    <location>
        <begin position="231"/>
        <end position="257"/>
    </location>
</feature>
<feature type="transmembrane region" description="Helical" evidence="6">
    <location>
        <begin position="640"/>
        <end position="668"/>
    </location>
</feature>
<protein>
    <submittedName>
        <fullName evidence="8">FtsX-like permease family protein</fullName>
    </submittedName>
</protein>
<feature type="domain" description="ABC3 transporter permease C-terminal" evidence="7">
    <location>
        <begin position="191"/>
        <end position="306"/>
    </location>
</feature>
<dbReference type="Pfam" id="PF02687">
    <property type="entry name" value="FtsX"/>
    <property type="match status" value="2"/>
</dbReference>
<comment type="subcellular location">
    <subcellularLocation>
        <location evidence="1">Cell membrane</location>
        <topology evidence="1">Multi-pass membrane protein</topology>
    </subcellularLocation>
</comment>
<reference evidence="9" key="1">
    <citation type="submission" date="2016-06" db="EMBL/GenBank/DDBJ databases">
        <authorList>
            <person name="Varghese N."/>
            <person name="Submissions Spin"/>
        </authorList>
    </citation>
    <scope>NUCLEOTIDE SEQUENCE [LARGE SCALE GENOMIC DNA]</scope>
    <source>
        <strain evidence="9">DSM 45647</strain>
    </source>
</reference>
<evidence type="ECO:0000256" key="2">
    <source>
        <dbReference type="ARBA" id="ARBA00022475"/>
    </source>
</evidence>
<evidence type="ECO:0000256" key="3">
    <source>
        <dbReference type="ARBA" id="ARBA00022692"/>
    </source>
</evidence>
<evidence type="ECO:0000259" key="7">
    <source>
        <dbReference type="Pfam" id="PF02687"/>
    </source>
</evidence>
<dbReference type="InterPro" id="IPR003838">
    <property type="entry name" value="ABC3_permease_C"/>
</dbReference>
<feature type="transmembrane region" description="Helical" evidence="6">
    <location>
        <begin position="186"/>
        <end position="210"/>
    </location>
</feature>
<feature type="transmembrane region" description="Helical" evidence="6">
    <location>
        <begin position="680"/>
        <end position="705"/>
    </location>
</feature>
<dbReference type="EMBL" id="FMDM01000014">
    <property type="protein sequence ID" value="SCG74063.1"/>
    <property type="molecule type" value="Genomic_DNA"/>
</dbReference>
<keyword evidence="4 6" id="KW-1133">Transmembrane helix</keyword>
<dbReference type="PANTHER" id="PTHR30287:SF2">
    <property type="entry name" value="BLL1001 PROTEIN"/>
    <property type="match status" value="1"/>
</dbReference>
<dbReference type="STRING" id="745366.GA0070213_11415"/>
<organism evidence="8 9">
    <name type="scientific">Micromonospora humi</name>
    <dbReference type="NCBI Taxonomy" id="745366"/>
    <lineage>
        <taxon>Bacteria</taxon>
        <taxon>Bacillati</taxon>
        <taxon>Actinomycetota</taxon>
        <taxon>Actinomycetes</taxon>
        <taxon>Micromonosporales</taxon>
        <taxon>Micromonosporaceae</taxon>
        <taxon>Micromonospora</taxon>
    </lineage>
</organism>
<feature type="transmembrane region" description="Helical" evidence="6">
    <location>
        <begin position="402"/>
        <end position="429"/>
    </location>
</feature>
<evidence type="ECO:0000256" key="5">
    <source>
        <dbReference type="ARBA" id="ARBA00023136"/>
    </source>
</evidence>
<gene>
    <name evidence="8" type="ORF">GA0070213_11415</name>
</gene>
<dbReference type="InterPro" id="IPR038766">
    <property type="entry name" value="Membrane_comp_ABC_pdt"/>
</dbReference>
<feature type="transmembrane region" description="Helical" evidence="6">
    <location>
        <begin position="354"/>
        <end position="381"/>
    </location>
</feature>
<dbReference type="Proteomes" id="UP000199360">
    <property type="component" value="Unassembled WGS sequence"/>
</dbReference>
<keyword evidence="5 6" id="KW-0472">Membrane</keyword>
<evidence type="ECO:0000256" key="4">
    <source>
        <dbReference type="ARBA" id="ARBA00022989"/>
    </source>
</evidence>
<dbReference type="OrthoDB" id="4871813at2"/>
<name>A0A1C5JU97_9ACTN</name>
<proteinExistence type="predicted"/>
<evidence type="ECO:0000313" key="8">
    <source>
        <dbReference type="EMBL" id="SCG74063.1"/>
    </source>
</evidence>
<keyword evidence="3 6" id="KW-0812">Transmembrane</keyword>